<name>A0A5K7YGA0_9BACT</name>
<protein>
    <submittedName>
        <fullName evidence="10">ABC transporter permease</fullName>
    </submittedName>
</protein>
<keyword evidence="6 7" id="KW-0472">Membrane</keyword>
<feature type="domain" description="ABC3 transporter permease C-terminal" evidence="8">
    <location>
        <begin position="276"/>
        <end position="403"/>
    </location>
</feature>
<dbReference type="EMBL" id="AP021874">
    <property type="protein sequence ID" value="BBO67100.1"/>
    <property type="molecule type" value="Genomic_DNA"/>
</dbReference>
<feature type="transmembrane region" description="Helical" evidence="7">
    <location>
        <begin position="373"/>
        <end position="393"/>
    </location>
</feature>
<dbReference type="KEGG" id="dalk:DSCA_10300"/>
<evidence type="ECO:0000313" key="11">
    <source>
        <dbReference type="Proteomes" id="UP000427906"/>
    </source>
</evidence>
<dbReference type="GO" id="GO:0098797">
    <property type="term" value="C:plasma membrane protein complex"/>
    <property type="evidence" value="ECO:0007669"/>
    <property type="project" value="TreeGrafter"/>
</dbReference>
<comment type="subcellular location">
    <subcellularLocation>
        <location evidence="1">Cell membrane</location>
        <topology evidence="1">Multi-pass membrane protein</topology>
    </subcellularLocation>
</comment>
<dbReference type="PANTHER" id="PTHR30489">
    <property type="entry name" value="LIPOPROTEIN-RELEASING SYSTEM TRANSMEMBRANE PROTEIN LOLE"/>
    <property type="match status" value="1"/>
</dbReference>
<evidence type="ECO:0000256" key="6">
    <source>
        <dbReference type="ARBA" id="ARBA00023136"/>
    </source>
</evidence>
<dbReference type="InterPro" id="IPR003838">
    <property type="entry name" value="ABC3_permease_C"/>
</dbReference>
<keyword evidence="4 7" id="KW-0812">Transmembrane</keyword>
<organism evidence="10 11">
    <name type="scientific">Desulfosarcina alkanivorans</name>
    <dbReference type="NCBI Taxonomy" id="571177"/>
    <lineage>
        <taxon>Bacteria</taxon>
        <taxon>Pseudomonadati</taxon>
        <taxon>Thermodesulfobacteriota</taxon>
        <taxon>Desulfobacteria</taxon>
        <taxon>Desulfobacterales</taxon>
        <taxon>Desulfosarcinaceae</taxon>
        <taxon>Desulfosarcina</taxon>
    </lineage>
</organism>
<keyword evidence="11" id="KW-1185">Reference proteome</keyword>
<proteinExistence type="inferred from homology"/>
<feature type="domain" description="MacB-like periplasmic core" evidence="9">
    <location>
        <begin position="17"/>
        <end position="223"/>
    </location>
</feature>
<comment type="similarity">
    <text evidence="2">Belongs to the ABC-4 integral membrane protein family. LolC/E subfamily.</text>
</comment>
<dbReference type="RefSeq" id="WP_155315392.1">
    <property type="nucleotide sequence ID" value="NZ_AP021874.1"/>
</dbReference>
<evidence type="ECO:0000256" key="2">
    <source>
        <dbReference type="ARBA" id="ARBA00005236"/>
    </source>
</evidence>
<evidence type="ECO:0000256" key="1">
    <source>
        <dbReference type="ARBA" id="ARBA00004651"/>
    </source>
</evidence>
<evidence type="ECO:0000313" key="10">
    <source>
        <dbReference type="EMBL" id="BBO67100.1"/>
    </source>
</evidence>
<evidence type="ECO:0000256" key="4">
    <source>
        <dbReference type="ARBA" id="ARBA00022692"/>
    </source>
</evidence>
<dbReference type="InterPro" id="IPR051447">
    <property type="entry name" value="Lipoprotein-release_system"/>
</dbReference>
<keyword evidence="5 7" id="KW-1133">Transmembrane helix</keyword>
<evidence type="ECO:0000256" key="5">
    <source>
        <dbReference type="ARBA" id="ARBA00022989"/>
    </source>
</evidence>
<dbReference type="Pfam" id="PF12704">
    <property type="entry name" value="MacB_PCD"/>
    <property type="match status" value="1"/>
</dbReference>
<feature type="transmembrane region" description="Helical" evidence="7">
    <location>
        <begin position="17"/>
        <end position="37"/>
    </location>
</feature>
<keyword evidence="3" id="KW-1003">Cell membrane</keyword>
<accession>A0A5K7YGA0</accession>
<dbReference type="OrthoDB" id="9809768at2"/>
<dbReference type="GO" id="GO:0044874">
    <property type="term" value="P:lipoprotein localization to outer membrane"/>
    <property type="evidence" value="ECO:0007669"/>
    <property type="project" value="TreeGrafter"/>
</dbReference>
<sequence length="410" mass="44439">MLAQMAWRNIWRNPRRTLVVLAAIVVGIWSMVVLGALMRGMETGMLENGIRTLTGNIKIQHRAYRQDPSIANSITALPPIEAVLSRTLPDGTAWSPRIRLAAMAANARHAKGVTLVGVDPQREKRVSFIGTAVARGHYLSSTDTNRILIGQALADDMQTRVGKRLIITTRDAAGQLASKAFTIKGIFQSEMQATEKAFVFAPLAVIDPFLAMQGRISEISISLPGRLTGSRAESDLAGSIADRLSDRPLSVDTWDRLLPMLKAYLELSDQFIWIWFLVTFVAMGFGIVNTTLMAVFERIREFGLLKALGVRPAGILAGILCETAILIAAGLIAGNLLGAATVLFLQDGIDLSRFASGTEMWGISRMIFPDVRALDVAVANLVVFVLGLAVSLYPAAKACRITPVQALAHH</sequence>
<dbReference type="PANTHER" id="PTHR30489:SF0">
    <property type="entry name" value="LIPOPROTEIN-RELEASING SYSTEM TRANSMEMBRANE PROTEIN LOLE"/>
    <property type="match status" value="1"/>
</dbReference>
<dbReference type="InterPro" id="IPR025857">
    <property type="entry name" value="MacB_PCD"/>
</dbReference>
<dbReference type="Pfam" id="PF02687">
    <property type="entry name" value="FtsX"/>
    <property type="match status" value="1"/>
</dbReference>
<evidence type="ECO:0000259" key="9">
    <source>
        <dbReference type="Pfam" id="PF12704"/>
    </source>
</evidence>
<dbReference type="Proteomes" id="UP000427906">
    <property type="component" value="Chromosome"/>
</dbReference>
<evidence type="ECO:0000256" key="7">
    <source>
        <dbReference type="SAM" id="Phobius"/>
    </source>
</evidence>
<feature type="transmembrane region" description="Helical" evidence="7">
    <location>
        <begin position="271"/>
        <end position="295"/>
    </location>
</feature>
<evidence type="ECO:0000259" key="8">
    <source>
        <dbReference type="Pfam" id="PF02687"/>
    </source>
</evidence>
<gene>
    <name evidence="10" type="ORF">DSCA_10300</name>
</gene>
<evidence type="ECO:0000256" key="3">
    <source>
        <dbReference type="ARBA" id="ARBA00022475"/>
    </source>
</evidence>
<feature type="transmembrane region" description="Helical" evidence="7">
    <location>
        <begin position="315"/>
        <end position="345"/>
    </location>
</feature>
<dbReference type="AlphaFoldDB" id="A0A5K7YGA0"/>
<reference evidence="10 11" key="1">
    <citation type="submission" date="2019-11" db="EMBL/GenBank/DDBJ databases">
        <title>Comparative genomics of hydrocarbon-degrading Desulfosarcina strains.</title>
        <authorList>
            <person name="Watanabe M."/>
            <person name="Kojima H."/>
            <person name="Fukui M."/>
        </authorList>
    </citation>
    <scope>NUCLEOTIDE SEQUENCE [LARGE SCALE GENOMIC DNA]</scope>
    <source>
        <strain evidence="10 11">PL12</strain>
    </source>
</reference>